<accession>A0ABN7MEZ6</accession>
<reference evidence="1 2" key="1">
    <citation type="submission" date="2021-02" db="EMBL/GenBank/DDBJ databases">
        <authorList>
            <person name="Han P."/>
        </authorList>
    </citation>
    <scope>NUCLEOTIDE SEQUENCE [LARGE SCALE GENOMIC DNA]</scope>
    <source>
        <strain evidence="1">Candidatus Nitrospira sp. ZN2</strain>
    </source>
</reference>
<organism evidence="1 2">
    <name type="scientific">Nitrospira defluvii</name>
    <dbReference type="NCBI Taxonomy" id="330214"/>
    <lineage>
        <taxon>Bacteria</taxon>
        <taxon>Pseudomonadati</taxon>
        <taxon>Nitrospirota</taxon>
        <taxon>Nitrospiria</taxon>
        <taxon>Nitrospirales</taxon>
        <taxon>Nitrospiraceae</taxon>
        <taxon>Nitrospira</taxon>
    </lineage>
</organism>
<gene>
    <name evidence="1" type="ORF">NSPZN2_70071</name>
</gene>
<comment type="caution">
    <text evidence="1">The sequence shown here is derived from an EMBL/GenBank/DDBJ whole genome shotgun (WGS) entry which is preliminary data.</text>
</comment>
<keyword evidence="2" id="KW-1185">Reference proteome</keyword>
<dbReference type="EMBL" id="CAJNBJ010000020">
    <property type="protein sequence ID" value="CAE6795493.1"/>
    <property type="molecule type" value="Genomic_DNA"/>
</dbReference>
<sequence length="79" mass="9137">MPARVSEFWPRRLVSHRTYFEPRVPSARVDRGAAEGARGFLERTPLSVPLSTMPGGFHECDRHHHQRDCPTHTRIELHP</sequence>
<name>A0ABN7MEZ6_9BACT</name>
<proteinExistence type="predicted"/>
<dbReference type="Proteomes" id="UP000675880">
    <property type="component" value="Unassembled WGS sequence"/>
</dbReference>
<evidence type="ECO:0000313" key="1">
    <source>
        <dbReference type="EMBL" id="CAE6795493.1"/>
    </source>
</evidence>
<protein>
    <submittedName>
        <fullName evidence="1">Uncharacterized protein</fullName>
    </submittedName>
</protein>
<evidence type="ECO:0000313" key="2">
    <source>
        <dbReference type="Proteomes" id="UP000675880"/>
    </source>
</evidence>